<dbReference type="EMBL" id="QZAS01000002">
    <property type="protein sequence ID" value="THX17512.1"/>
    <property type="molecule type" value="Genomic_DNA"/>
</dbReference>
<accession>A0A4S9DAZ9</accession>
<keyword evidence="1" id="KW-0472">Membrane</keyword>
<organism evidence="3">
    <name type="scientific">Aureobasidium pullulans</name>
    <name type="common">Black yeast</name>
    <name type="synonym">Pullularia pullulans</name>
    <dbReference type="NCBI Taxonomy" id="5580"/>
    <lineage>
        <taxon>Eukaryota</taxon>
        <taxon>Fungi</taxon>
        <taxon>Dikarya</taxon>
        <taxon>Ascomycota</taxon>
        <taxon>Pezizomycotina</taxon>
        <taxon>Dothideomycetes</taxon>
        <taxon>Dothideomycetidae</taxon>
        <taxon>Dothideales</taxon>
        <taxon>Saccotheciaceae</taxon>
        <taxon>Aureobasidium</taxon>
    </lineage>
</organism>
<comment type="caution">
    <text evidence="3">The sequence shown here is derived from an EMBL/GenBank/DDBJ whole genome shotgun (WGS) entry which is preliminary data.</text>
</comment>
<dbReference type="InterPro" id="IPR036047">
    <property type="entry name" value="F-box-like_dom_sf"/>
</dbReference>
<reference evidence="3" key="1">
    <citation type="submission" date="2018-10" db="EMBL/GenBank/DDBJ databases">
        <title>Fifty Aureobasidium pullulans genomes reveal a recombining polyextremotolerant generalist.</title>
        <authorList>
            <person name="Gostincar C."/>
            <person name="Turk M."/>
            <person name="Zajc J."/>
            <person name="Gunde-Cimerman N."/>
        </authorList>
    </citation>
    <scope>NUCLEOTIDE SEQUENCE [LARGE SCALE GENOMIC DNA]</scope>
    <source>
        <strain evidence="3">EXF-10085</strain>
    </source>
</reference>
<feature type="transmembrane region" description="Helical" evidence="1">
    <location>
        <begin position="161"/>
        <end position="182"/>
    </location>
</feature>
<evidence type="ECO:0000259" key="2">
    <source>
        <dbReference type="PROSITE" id="PS50181"/>
    </source>
</evidence>
<keyword evidence="1" id="KW-0812">Transmembrane</keyword>
<protein>
    <recommendedName>
        <fullName evidence="2">F-box domain-containing protein</fullName>
    </recommendedName>
</protein>
<evidence type="ECO:0000256" key="1">
    <source>
        <dbReference type="SAM" id="Phobius"/>
    </source>
</evidence>
<feature type="domain" description="F-box" evidence="2">
    <location>
        <begin position="26"/>
        <end position="68"/>
    </location>
</feature>
<gene>
    <name evidence="3" type="ORF">D6D13_00615</name>
</gene>
<dbReference type="InterPro" id="IPR001810">
    <property type="entry name" value="F-box_dom"/>
</dbReference>
<evidence type="ECO:0000313" key="3">
    <source>
        <dbReference type="EMBL" id="THX17512.1"/>
    </source>
</evidence>
<proteinExistence type="predicted"/>
<name>A0A4S9DAZ9_AURPU</name>
<keyword evidence="1" id="KW-1133">Transmembrane helix</keyword>
<dbReference type="Pfam" id="PF00646">
    <property type="entry name" value="F-box"/>
    <property type="match status" value="1"/>
</dbReference>
<dbReference type="AlphaFoldDB" id="A0A4S9DAZ9"/>
<sequence length="251" mass="29257">MTNCKLRSPYILKQVLLHRRRKTKLPVRIQDLPIDVILCILDFLDPVDRTLFAYTCKAFRADPIIKHSCGECFGVKTRTLQLIRIYGCEWCSPGRWAILSRKNGWHTKLRDGSMLVFPEAMLDAIATTMSKRLLQPACLARSFLLDVRYPNFEKSLLRDPVFIYTVLPFLLSSLGWVLVVAWQKRTRVKKVVLKSGRKWLFLIAMQVYMISPSEDYSHDKWLTLPVCLKHLRFAHRIVYSSSDPFDESGYE</sequence>
<dbReference type="SUPFAM" id="SSF81383">
    <property type="entry name" value="F-box domain"/>
    <property type="match status" value="1"/>
</dbReference>
<dbReference type="PROSITE" id="PS50181">
    <property type="entry name" value="FBOX"/>
    <property type="match status" value="1"/>
</dbReference>